<organism evidence="1 2">
    <name type="scientific">Rousettus aegyptiacus</name>
    <name type="common">Egyptian fruit bat</name>
    <name type="synonym">Pteropus aegyptiacus</name>
    <dbReference type="NCBI Taxonomy" id="9407"/>
    <lineage>
        <taxon>Eukaryota</taxon>
        <taxon>Metazoa</taxon>
        <taxon>Chordata</taxon>
        <taxon>Craniata</taxon>
        <taxon>Vertebrata</taxon>
        <taxon>Euteleostomi</taxon>
        <taxon>Mammalia</taxon>
        <taxon>Eutheria</taxon>
        <taxon>Laurasiatheria</taxon>
        <taxon>Chiroptera</taxon>
        <taxon>Yinpterochiroptera</taxon>
        <taxon>Pteropodoidea</taxon>
        <taxon>Pteropodidae</taxon>
        <taxon>Rousettinae</taxon>
        <taxon>Rousettus</taxon>
    </lineage>
</organism>
<protein>
    <submittedName>
        <fullName evidence="1">Uncharacterized protein</fullName>
    </submittedName>
</protein>
<sequence>MDLRVKGEESLQVSVGSKGRFLLRSHSTLEMDGLLTPAFLPDVGRSEGDADGDAQRCSVLGVFSENQDACSDYLETRTRHSGVRVKTVALLASKSIPEMGSLPHGVYHPPPPPSASVWWSSSGHHMALLI</sequence>
<accession>A0A7J8FIA7</accession>
<keyword evidence="2" id="KW-1185">Reference proteome</keyword>
<evidence type="ECO:0000313" key="2">
    <source>
        <dbReference type="Proteomes" id="UP000593571"/>
    </source>
</evidence>
<gene>
    <name evidence="1" type="ORF">HJG63_011909</name>
</gene>
<name>A0A7J8FIA7_ROUAE</name>
<reference evidence="1 2" key="1">
    <citation type="journal article" date="2020" name="Nature">
        <title>Six reference-quality genomes reveal evolution of bat adaptations.</title>
        <authorList>
            <person name="Jebb D."/>
            <person name="Huang Z."/>
            <person name="Pippel M."/>
            <person name="Hughes G.M."/>
            <person name="Lavrichenko K."/>
            <person name="Devanna P."/>
            <person name="Winkler S."/>
            <person name="Jermiin L.S."/>
            <person name="Skirmuntt E.C."/>
            <person name="Katzourakis A."/>
            <person name="Burkitt-Gray L."/>
            <person name="Ray D.A."/>
            <person name="Sullivan K.A.M."/>
            <person name="Roscito J.G."/>
            <person name="Kirilenko B.M."/>
            <person name="Davalos L.M."/>
            <person name="Corthals A.P."/>
            <person name="Power M.L."/>
            <person name="Jones G."/>
            <person name="Ransome R.D."/>
            <person name="Dechmann D.K.N."/>
            <person name="Locatelli A.G."/>
            <person name="Puechmaille S.J."/>
            <person name="Fedrigo O."/>
            <person name="Jarvis E.D."/>
            <person name="Hiller M."/>
            <person name="Vernes S.C."/>
            <person name="Myers E.W."/>
            <person name="Teeling E.C."/>
        </authorList>
    </citation>
    <scope>NUCLEOTIDE SEQUENCE [LARGE SCALE GENOMIC DNA]</scope>
    <source>
        <strain evidence="1">MRouAeg1</strain>
        <tissue evidence="1">Muscle</tissue>
    </source>
</reference>
<dbReference type="EMBL" id="JACASE010000007">
    <property type="protein sequence ID" value="KAF6447448.1"/>
    <property type="molecule type" value="Genomic_DNA"/>
</dbReference>
<dbReference type="Proteomes" id="UP000593571">
    <property type="component" value="Unassembled WGS sequence"/>
</dbReference>
<evidence type="ECO:0000313" key="1">
    <source>
        <dbReference type="EMBL" id="KAF6447448.1"/>
    </source>
</evidence>
<proteinExistence type="predicted"/>
<dbReference type="AlphaFoldDB" id="A0A7J8FIA7"/>
<comment type="caution">
    <text evidence="1">The sequence shown here is derived from an EMBL/GenBank/DDBJ whole genome shotgun (WGS) entry which is preliminary data.</text>
</comment>